<dbReference type="SUPFAM" id="SSF52317">
    <property type="entry name" value="Class I glutamine amidotransferase-like"/>
    <property type="match status" value="1"/>
</dbReference>
<dbReference type="EMBL" id="PYAA01000008">
    <property type="protein sequence ID" value="RAO04294.1"/>
    <property type="molecule type" value="Genomic_DNA"/>
</dbReference>
<accession>A0A328N7A9</accession>
<dbReference type="InterPro" id="IPR029062">
    <property type="entry name" value="Class_I_gatase-like"/>
</dbReference>
<name>A0A328N7A9_9ACTN</name>
<dbReference type="AlphaFoldDB" id="A0A328N7A9"/>
<evidence type="ECO:0000256" key="1">
    <source>
        <dbReference type="ARBA" id="ARBA00023015"/>
    </source>
</evidence>
<dbReference type="GO" id="GO:0043565">
    <property type="term" value="F:sequence-specific DNA binding"/>
    <property type="evidence" value="ECO:0007669"/>
    <property type="project" value="InterPro"/>
</dbReference>
<keyword evidence="3" id="KW-0804">Transcription</keyword>
<dbReference type="Gene3D" id="3.40.50.880">
    <property type="match status" value="1"/>
</dbReference>
<organism evidence="5 6">
    <name type="scientific">Micromonospora noduli</name>
    <dbReference type="NCBI Taxonomy" id="709876"/>
    <lineage>
        <taxon>Bacteria</taxon>
        <taxon>Bacillati</taxon>
        <taxon>Actinomycetota</taxon>
        <taxon>Actinomycetes</taxon>
        <taxon>Micromonosporales</taxon>
        <taxon>Micromonosporaceae</taxon>
        <taxon>Micromonospora</taxon>
    </lineage>
</organism>
<keyword evidence="2" id="KW-0238">DNA-binding</keyword>
<dbReference type="PANTHER" id="PTHR43130:SF3">
    <property type="entry name" value="HTH-TYPE TRANSCRIPTIONAL REGULATOR RV1931C"/>
    <property type="match status" value="1"/>
</dbReference>
<dbReference type="Gene3D" id="1.10.10.60">
    <property type="entry name" value="Homeodomain-like"/>
    <property type="match status" value="2"/>
</dbReference>
<dbReference type="Proteomes" id="UP000248966">
    <property type="component" value="Unassembled WGS sequence"/>
</dbReference>
<protein>
    <submittedName>
        <fullName evidence="5">Cyclohexyl-isocyanide hydratase</fullName>
    </submittedName>
</protein>
<dbReference type="PROSITE" id="PS01124">
    <property type="entry name" value="HTH_ARAC_FAMILY_2"/>
    <property type="match status" value="1"/>
</dbReference>
<evidence type="ECO:0000313" key="6">
    <source>
        <dbReference type="Proteomes" id="UP000248966"/>
    </source>
</evidence>
<dbReference type="InterPro" id="IPR009057">
    <property type="entry name" value="Homeodomain-like_sf"/>
</dbReference>
<gene>
    <name evidence="5" type="ORF">LAH08_01642</name>
</gene>
<proteinExistence type="predicted"/>
<dbReference type="InterPro" id="IPR018062">
    <property type="entry name" value="HTH_AraC-typ_CS"/>
</dbReference>
<dbReference type="Pfam" id="PF12833">
    <property type="entry name" value="HTH_18"/>
    <property type="match status" value="1"/>
</dbReference>
<dbReference type="PANTHER" id="PTHR43130">
    <property type="entry name" value="ARAC-FAMILY TRANSCRIPTIONAL REGULATOR"/>
    <property type="match status" value="1"/>
</dbReference>
<evidence type="ECO:0000256" key="2">
    <source>
        <dbReference type="ARBA" id="ARBA00023125"/>
    </source>
</evidence>
<dbReference type="PROSITE" id="PS00041">
    <property type="entry name" value="HTH_ARAC_FAMILY_1"/>
    <property type="match status" value="1"/>
</dbReference>
<dbReference type="CDD" id="cd03137">
    <property type="entry name" value="GATase1_AraC_1"/>
    <property type="match status" value="1"/>
</dbReference>
<feature type="domain" description="HTH araC/xylS-type" evidence="4">
    <location>
        <begin position="218"/>
        <end position="315"/>
    </location>
</feature>
<sequence length="324" mass="35180">MSRGRSHRVGVLVFDGVQLLDVSGPVDVFSGATRRGADYAVALLGWRSDSVRTASGVRLSADTTVAESTPLDTLVLTGAEDLTALPDAEDLRARLGPLIAPPTRLAAVCTGAFVLARTGWLAGHPATTHWRHAGRLQAEFPEIEVRPDAIHVRSGRFATSAGVTAGIDLALALVEEDHGADLAREVARELVVFMQRPGGQSQFSVRQDLPPTLDQRLRRVADRVATDPARAYPIEAMAHDATVTPRHLRRLFQQEFGLTPARYLELARVEAARALLERGGTVTEAARRSGFGSDETLRRAFTASYGIPPSVYQRRFRTTTTTAW</sequence>
<dbReference type="SMART" id="SM00342">
    <property type="entry name" value="HTH_ARAC"/>
    <property type="match status" value="1"/>
</dbReference>
<evidence type="ECO:0000259" key="4">
    <source>
        <dbReference type="PROSITE" id="PS01124"/>
    </source>
</evidence>
<dbReference type="GO" id="GO:0003700">
    <property type="term" value="F:DNA-binding transcription factor activity"/>
    <property type="evidence" value="ECO:0007669"/>
    <property type="project" value="InterPro"/>
</dbReference>
<dbReference type="InterPro" id="IPR002818">
    <property type="entry name" value="DJ-1/PfpI"/>
</dbReference>
<dbReference type="SUPFAM" id="SSF46689">
    <property type="entry name" value="Homeodomain-like"/>
    <property type="match status" value="2"/>
</dbReference>
<evidence type="ECO:0000256" key="3">
    <source>
        <dbReference type="ARBA" id="ARBA00023163"/>
    </source>
</evidence>
<dbReference type="Pfam" id="PF01965">
    <property type="entry name" value="DJ-1_PfpI"/>
    <property type="match status" value="1"/>
</dbReference>
<dbReference type="InterPro" id="IPR052158">
    <property type="entry name" value="INH-QAR"/>
</dbReference>
<reference evidence="5 6" key="1">
    <citation type="submission" date="2018-03" db="EMBL/GenBank/DDBJ databases">
        <title>Defining the species Micromonospora saelicesensis and Micromonospora noduli under the framework of genomics.</title>
        <authorList>
            <person name="Riesco R."/>
            <person name="Trujillo M.E."/>
        </authorList>
    </citation>
    <scope>NUCLEOTIDE SEQUENCE [LARGE SCALE GENOMIC DNA]</scope>
    <source>
        <strain evidence="5 6">LAH08</strain>
    </source>
</reference>
<evidence type="ECO:0000313" key="5">
    <source>
        <dbReference type="EMBL" id="RAO04294.1"/>
    </source>
</evidence>
<comment type="caution">
    <text evidence="5">The sequence shown here is derived from an EMBL/GenBank/DDBJ whole genome shotgun (WGS) entry which is preliminary data.</text>
</comment>
<dbReference type="RefSeq" id="WP_112583149.1">
    <property type="nucleotide sequence ID" value="NZ_JBFAQI010000017.1"/>
</dbReference>
<dbReference type="InterPro" id="IPR018060">
    <property type="entry name" value="HTH_AraC"/>
</dbReference>
<keyword evidence="1" id="KW-0805">Transcription regulation</keyword>